<reference evidence="9" key="2">
    <citation type="submission" date="2023-04" db="EMBL/GenBank/DDBJ databases">
        <authorList>
            <person name="Bruccoleri R.E."/>
            <person name="Oakeley E.J."/>
            <person name="Faust A.-M."/>
            <person name="Dessus-Babus S."/>
            <person name="Altorfer M."/>
            <person name="Burckhardt D."/>
            <person name="Oertli M."/>
            <person name="Naumann U."/>
            <person name="Petersen F."/>
            <person name="Wong J."/>
        </authorList>
    </citation>
    <scope>NUCLEOTIDE SEQUENCE</scope>
    <source>
        <strain evidence="9">GSM-AAB239-AS_SAM_17_03QT</strain>
        <tissue evidence="9">Leaf</tissue>
    </source>
</reference>
<feature type="compositionally biased region" description="Basic and acidic residues" evidence="6">
    <location>
        <begin position="141"/>
        <end position="158"/>
    </location>
</feature>
<dbReference type="GO" id="GO:0005634">
    <property type="term" value="C:nucleus"/>
    <property type="evidence" value="ECO:0007669"/>
    <property type="project" value="UniProtKB-SubCell"/>
</dbReference>
<accession>A0AAX6FB82</accession>
<keyword evidence="10" id="KW-1185">Reference proteome</keyword>
<feature type="region of interest" description="Disordered" evidence="6">
    <location>
        <begin position="257"/>
        <end position="300"/>
    </location>
</feature>
<dbReference type="GO" id="GO:0032502">
    <property type="term" value="P:developmental process"/>
    <property type="evidence" value="ECO:0007669"/>
    <property type="project" value="InterPro"/>
</dbReference>
<evidence type="ECO:0000256" key="6">
    <source>
        <dbReference type="SAM" id="MobiDB-lite"/>
    </source>
</evidence>
<evidence type="ECO:0000313" key="10">
    <source>
        <dbReference type="Proteomes" id="UP001140949"/>
    </source>
</evidence>
<keyword evidence="5" id="KW-0805">Transcription regulation</keyword>
<evidence type="ECO:0000256" key="1">
    <source>
        <dbReference type="ARBA" id="ARBA00004123"/>
    </source>
</evidence>
<name>A0AAX6FB82_IRIPA</name>
<feature type="region of interest" description="Disordered" evidence="6">
    <location>
        <begin position="354"/>
        <end position="397"/>
    </location>
</feature>
<evidence type="ECO:0000313" key="9">
    <source>
        <dbReference type="EMBL" id="KAJ6813730.1"/>
    </source>
</evidence>
<dbReference type="PROSITE" id="PS51666">
    <property type="entry name" value="QLQ"/>
    <property type="match status" value="1"/>
</dbReference>
<dbReference type="AlphaFoldDB" id="A0AAX6FB82"/>
<dbReference type="GO" id="GO:0006351">
    <property type="term" value="P:DNA-templated transcription"/>
    <property type="evidence" value="ECO:0007669"/>
    <property type="project" value="UniProtKB-UniRule"/>
</dbReference>
<feature type="region of interest" description="Disordered" evidence="6">
    <location>
        <begin position="88"/>
        <end position="166"/>
    </location>
</feature>
<reference evidence="9" key="1">
    <citation type="journal article" date="2023" name="GigaByte">
        <title>Genome assembly of the bearded iris, Iris pallida Lam.</title>
        <authorList>
            <person name="Bruccoleri R.E."/>
            <person name="Oakeley E.J."/>
            <person name="Faust A.M.E."/>
            <person name="Altorfer M."/>
            <person name="Dessus-Babus S."/>
            <person name="Burckhardt D."/>
            <person name="Oertli M."/>
            <person name="Naumann U."/>
            <person name="Petersen F."/>
            <person name="Wong J."/>
        </authorList>
    </citation>
    <scope>NUCLEOTIDE SEQUENCE</scope>
    <source>
        <strain evidence="9">GSM-AAB239-AS_SAM_17_03QT</strain>
    </source>
</reference>
<keyword evidence="5" id="KW-0804">Transcription</keyword>
<keyword evidence="5" id="KW-0010">Activator</keyword>
<dbReference type="Pfam" id="PF08880">
    <property type="entry name" value="QLQ"/>
    <property type="match status" value="1"/>
</dbReference>
<dbReference type="InterPro" id="IPR014977">
    <property type="entry name" value="WRC_dom"/>
</dbReference>
<evidence type="ECO:0000256" key="5">
    <source>
        <dbReference type="RuleBase" id="RU367127"/>
    </source>
</evidence>
<dbReference type="PANTHER" id="PTHR31602:SF42">
    <property type="entry name" value="GROWTH-REGULATING FACTOR 2"/>
    <property type="match status" value="1"/>
</dbReference>
<comment type="subcellular location">
    <subcellularLocation>
        <location evidence="1 5">Nucleus</location>
    </subcellularLocation>
</comment>
<evidence type="ECO:0000259" key="8">
    <source>
        <dbReference type="PROSITE" id="PS51667"/>
    </source>
</evidence>
<feature type="compositionally biased region" description="Low complexity" evidence="6">
    <location>
        <begin position="274"/>
        <end position="288"/>
    </location>
</feature>
<feature type="compositionally biased region" description="Polar residues" evidence="6">
    <location>
        <begin position="359"/>
        <end position="370"/>
    </location>
</feature>
<evidence type="ECO:0000256" key="4">
    <source>
        <dbReference type="PROSITE-ProRule" id="PRU01002"/>
    </source>
</evidence>
<sequence>MELEHQALVYKYIDANIPVPSALLVPFRRTTTTNPSPLPRSTALGWGPFHLGFSGNADPEPGRCRRSDGKKWRCSRDVVADQKYCERHVNRGRHRSRKHVEGQSGQASKPASIVAPPRPASAVTSQQTKSLMQPKEPSPPRTDRVQMSKEDAKYHDQDSNGFSLMDDSSPKSLVSLFPMSKHQNPFEGTLSRPDFGLIPRESLGLNPLRTSYSDDDDDVSFRNSASKLYEGQPQQHHPLLHFIDDWPKAQSELPSLAWPRTDEGTKSSDRTQLSISIPSNISSSSSPPDQEKPAALSPLRLSRELNPVSVSDGNQRRAGWVPISWEPTMGGPLGEVLNKTNSSASLNLLTDGWEASPRGLQSSPTGVLQKSTATFGSLSSSTGSSPRAENHKKDGRR</sequence>
<feature type="compositionally biased region" description="Basic and acidic residues" evidence="6">
    <location>
        <begin position="388"/>
        <end position="397"/>
    </location>
</feature>
<dbReference type="GO" id="GO:0005524">
    <property type="term" value="F:ATP binding"/>
    <property type="evidence" value="ECO:0007669"/>
    <property type="project" value="UniProtKB-UniRule"/>
</dbReference>
<comment type="caution">
    <text evidence="9">The sequence shown here is derived from an EMBL/GenBank/DDBJ whole genome shotgun (WGS) entry which is preliminary data.</text>
</comment>
<dbReference type="GO" id="GO:0006355">
    <property type="term" value="P:regulation of DNA-templated transcription"/>
    <property type="evidence" value="ECO:0007669"/>
    <property type="project" value="InterPro"/>
</dbReference>
<dbReference type="InterPro" id="IPR014978">
    <property type="entry name" value="Gln-Leu-Gln_QLQ"/>
</dbReference>
<dbReference type="PANTHER" id="PTHR31602">
    <property type="entry name" value="GROWTH-REGULATING FACTOR 5"/>
    <property type="match status" value="1"/>
</dbReference>
<evidence type="ECO:0000256" key="2">
    <source>
        <dbReference type="ARBA" id="ARBA00008122"/>
    </source>
</evidence>
<feature type="domain" description="WRC" evidence="8">
    <location>
        <begin position="58"/>
        <end position="102"/>
    </location>
</feature>
<organism evidence="9 10">
    <name type="scientific">Iris pallida</name>
    <name type="common">Sweet iris</name>
    <dbReference type="NCBI Taxonomy" id="29817"/>
    <lineage>
        <taxon>Eukaryota</taxon>
        <taxon>Viridiplantae</taxon>
        <taxon>Streptophyta</taxon>
        <taxon>Embryophyta</taxon>
        <taxon>Tracheophyta</taxon>
        <taxon>Spermatophyta</taxon>
        <taxon>Magnoliopsida</taxon>
        <taxon>Liliopsida</taxon>
        <taxon>Asparagales</taxon>
        <taxon>Iridaceae</taxon>
        <taxon>Iridoideae</taxon>
        <taxon>Irideae</taxon>
        <taxon>Iris</taxon>
    </lineage>
</organism>
<protein>
    <recommendedName>
        <fullName evidence="5">Growth-regulating factor</fullName>
    </recommendedName>
</protein>
<feature type="compositionally biased region" description="Basic and acidic residues" evidence="6">
    <location>
        <begin position="260"/>
        <end position="269"/>
    </location>
</feature>
<dbReference type="Pfam" id="PF08879">
    <property type="entry name" value="WRC"/>
    <property type="match status" value="1"/>
</dbReference>
<dbReference type="InterPro" id="IPR031137">
    <property type="entry name" value="GRF"/>
</dbReference>
<feature type="domain" description="QLQ" evidence="7">
    <location>
        <begin position="1"/>
        <end position="29"/>
    </location>
</feature>
<proteinExistence type="inferred from homology"/>
<dbReference type="Proteomes" id="UP001140949">
    <property type="component" value="Unassembled WGS sequence"/>
</dbReference>
<evidence type="ECO:0000259" key="7">
    <source>
        <dbReference type="PROSITE" id="PS51666"/>
    </source>
</evidence>
<feature type="compositionally biased region" description="Polar residues" evidence="6">
    <location>
        <begin position="122"/>
        <end position="131"/>
    </location>
</feature>
<gene>
    <name evidence="9" type="ORF">M6B38_142910</name>
</gene>
<keyword evidence="3 5" id="KW-0539">Nucleus</keyword>
<comment type="similarity">
    <text evidence="2 5">Belongs to the GRF family.</text>
</comment>
<comment type="function">
    <text evidence="5">Transcription activator.</text>
</comment>
<comment type="domain">
    <text evidence="5">The QLQ domain and WRC domain may be involved in protein-protein interaction and DNA-binding, respectively.</text>
</comment>
<feature type="compositionally biased region" description="Low complexity" evidence="6">
    <location>
        <begin position="371"/>
        <end position="385"/>
    </location>
</feature>
<comment type="caution">
    <text evidence="4">Lacks conserved residue(s) required for the propagation of feature annotation.</text>
</comment>
<evidence type="ECO:0000256" key="3">
    <source>
        <dbReference type="ARBA" id="ARBA00023242"/>
    </source>
</evidence>
<dbReference type="PROSITE" id="PS51667">
    <property type="entry name" value="WRC"/>
    <property type="match status" value="1"/>
</dbReference>
<dbReference type="EMBL" id="JANAVB010030220">
    <property type="protein sequence ID" value="KAJ6813730.1"/>
    <property type="molecule type" value="Genomic_DNA"/>
</dbReference>